<protein>
    <submittedName>
        <fullName evidence="2">Uncharacterized protein</fullName>
    </submittedName>
</protein>
<reference evidence="2" key="2">
    <citation type="submission" date="2023-01" db="EMBL/GenBank/DDBJ databases">
        <title>Gilvimarinus xylanilyticus HB14 isolated from Caulerpa lentillifera aquaculture base in Hainan, China.</title>
        <authorList>
            <person name="Zhang Y.-J."/>
        </authorList>
    </citation>
    <scope>NUCLEOTIDE SEQUENCE</scope>
    <source>
        <strain evidence="2">HB14</strain>
    </source>
</reference>
<dbReference type="AlphaFoldDB" id="A0A9X2HY85"/>
<organism evidence="2 3">
    <name type="scientific">Gilvimarinus xylanilyticus</name>
    <dbReference type="NCBI Taxonomy" id="2944139"/>
    <lineage>
        <taxon>Bacteria</taxon>
        <taxon>Pseudomonadati</taxon>
        <taxon>Pseudomonadota</taxon>
        <taxon>Gammaproteobacteria</taxon>
        <taxon>Cellvibrionales</taxon>
        <taxon>Cellvibrionaceae</taxon>
        <taxon>Gilvimarinus</taxon>
    </lineage>
</organism>
<keyword evidence="1" id="KW-0472">Membrane</keyword>
<dbReference type="EMBL" id="JAMFTH010000003">
    <property type="protein sequence ID" value="MCP8899914.1"/>
    <property type="molecule type" value="Genomic_DNA"/>
</dbReference>
<dbReference type="Proteomes" id="UP001139319">
    <property type="component" value="Unassembled WGS sequence"/>
</dbReference>
<feature type="transmembrane region" description="Helical" evidence="1">
    <location>
        <begin position="135"/>
        <end position="154"/>
    </location>
</feature>
<gene>
    <name evidence="2" type="ORF">M6D89_11450</name>
</gene>
<feature type="transmembrane region" description="Helical" evidence="1">
    <location>
        <begin position="34"/>
        <end position="55"/>
    </location>
</feature>
<keyword evidence="1" id="KW-1133">Transmembrane helix</keyword>
<accession>A0A9X2HY85</accession>
<comment type="caution">
    <text evidence="2">The sequence shown here is derived from an EMBL/GenBank/DDBJ whole genome shotgun (WGS) entry which is preliminary data.</text>
</comment>
<name>A0A9X2HY85_9GAMM</name>
<evidence type="ECO:0000313" key="3">
    <source>
        <dbReference type="Proteomes" id="UP001139319"/>
    </source>
</evidence>
<reference evidence="2" key="1">
    <citation type="submission" date="2022-05" db="EMBL/GenBank/DDBJ databases">
        <authorList>
            <person name="Sun H.-N."/>
        </authorList>
    </citation>
    <scope>NUCLEOTIDE SEQUENCE</scope>
    <source>
        <strain evidence="2">HB14</strain>
    </source>
</reference>
<feature type="transmembrane region" description="Helical" evidence="1">
    <location>
        <begin position="199"/>
        <end position="227"/>
    </location>
</feature>
<proteinExistence type="predicted"/>
<keyword evidence="1" id="KW-0812">Transmembrane</keyword>
<feature type="transmembrane region" description="Helical" evidence="1">
    <location>
        <begin position="75"/>
        <end position="93"/>
    </location>
</feature>
<evidence type="ECO:0000256" key="1">
    <source>
        <dbReference type="SAM" id="Phobius"/>
    </source>
</evidence>
<evidence type="ECO:0000313" key="2">
    <source>
        <dbReference type="EMBL" id="MCP8899914.1"/>
    </source>
</evidence>
<feature type="transmembrane region" description="Helical" evidence="1">
    <location>
        <begin position="160"/>
        <end position="178"/>
    </location>
</feature>
<dbReference type="RefSeq" id="WP_253968208.1">
    <property type="nucleotide sequence ID" value="NZ_JAMFTH010000003.1"/>
</dbReference>
<sequence>MSKEDNIYRWLFDLAKHLVGQTPGRSWAAIFTSLLGQACLMVAMLLPIKVVMLLGLDAIPSYMPEPLRSMTLEQLTLLLSGLTLVFYGVYLAGEKLTGRWIDSAATEVIGKTGKVVLFENQGDIASDTYKRMVRAVAALLLTLGVISLLGVLYLNMCLALIAFFALSIWPAVRIFHYAQRINKPQLIIQSLNNLGNIGFLVCFAVVVVDHLYFSAPSVLFTIAALILARQATSKIAAGVGDLTHISRQREKVSALLYQEHLLLQSKGNQSDKIAPLLAPPARDRWLTQVLRQCEWLTSEQENIKVHWLQSTTPDVYIFGVVQVATGRSCLVKIFDTTRKALALHEASLLSSPCAEQLPAPKLEHASILDGFHIHVLATPPGGSPLDDRGQTEALSACALRALCYCPPGGEIQDAYLRSHPLLWQKLFGDLFQPLYLAADEEQTTHLNDICQHLEPIREKLRELPLTFVNPAINYRTLIAHDQNRAQVSQWGQWKIECFGAQFPANAQGIASIADIIDQAQGQRSDIAQIDSSLVKLACWLSGIEQAINSQRYLDALDLLPACINCLRAVKILPPPKPKQAP</sequence>
<keyword evidence="3" id="KW-1185">Reference proteome</keyword>